<proteinExistence type="predicted"/>
<reference evidence="1 2" key="1">
    <citation type="journal article" date="2008" name="Proc. Natl. Acad. Sci. U.S.A.">
        <title>The genome of Cyanothece 51142, a unicellular diazotrophic cyanobacterium important in the marine nitrogen cycle.</title>
        <authorList>
            <person name="Welsh E.A."/>
            <person name="Liberton M."/>
            <person name="Stoeckel J."/>
            <person name="Loh T."/>
            <person name="Elvitigala T."/>
            <person name="Wang C."/>
            <person name="Wollam A."/>
            <person name="Fulton R.S."/>
            <person name="Clifton S.W."/>
            <person name="Jacobs J.M."/>
            <person name="Aurora R."/>
            <person name="Ghosh B.K."/>
            <person name="Sherman L.A."/>
            <person name="Smith R.D."/>
            <person name="Wilson R.K."/>
            <person name="Pakrasi H.B."/>
        </authorList>
    </citation>
    <scope>NUCLEOTIDE SEQUENCE [LARGE SCALE GENOMIC DNA]</scope>
    <source>
        <strain evidence="2">ATCC 51142 / BH68</strain>
    </source>
</reference>
<name>B1WSX6_CROS5</name>
<dbReference type="InterPro" id="IPR011101">
    <property type="entry name" value="DUF5131"/>
</dbReference>
<evidence type="ECO:0000313" key="2">
    <source>
        <dbReference type="Proteomes" id="UP000001203"/>
    </source>
</evidence>
<organism evidence="1 2">
    <name type="scientific">Crocosphaera subtropica (strain ATCC 51142 / BH68)</name>
    <name type="common">Cyanothece sp. (strain ATCC 51142)</name>
    <dbReference type="NCBI Taxonomy" id="43989"/>
    <lineage>
        <taxon>Bacteria</taxon>
        <taxon>Bacillati</taxon>
        <taxon>Cyanobacteriota</taxon>
        <taxon>Cyanophyceae</taxon>
        <taxon>Oscillatoriophycideae</taxon>
        <taxon>Chroococcales</taxon>
        <taxon>Aphanothecaceae</taxon>
        <taxon>Crocosphaera</taxon>
        <taxon>Crocosphaera subtropica</taxon>
    </lineage>
</organism>
<gene>
    <name evidence="1" type="ordered locus">cce_0955</name>
</gene>
<evidence type="ECO:0000313" key="1">
    <source>
        <dbReference type="EMBL" id="ACB50306.1"/>
    </source>
</evidence>
<sequence length="274" mass="32103">MKTHLASYILRVMSSSNTGIEWTDKTWNPSTGCTKVSPGCRYCYAEALTQRFTNSFPEGFDLTLHPERLDQPRRWRTPSRIFVNSMSDLFHKDVPISYLQDVFAVMKETPWHIYQILTKRDQRLVELAPELEWSDNIWIGVSVESQTYTKRIDALRKVPAKVRFLSCEPLLGPLELDLTGIHWVIVGGESGFKHRPIQPEWVQSILEQTQKAEVPFFFKQWGGRYSKAGGRIFNDRTWDQMPIAWNEHLMQYKHKFSSKSKFMEIKQKFLLSTH</sequence>
<dbReference type="HOGENOM" id="CLU_054184_0_1_3"/>
<dbReference type="STRING" id="43989.cce_0955"/>
<dbReference type="Proteomes" id="UP000001203">
    <property type="component" value="Chromosome circular"/>
</dbReference>
<keyword evidence="2" id="KW-1185">Reference proteome</keyword>
<dbReference type="eggNOG" id="COG4422">
    <property type="taxonomic scope" value="Bacteria"/>
</dbReference>
<protein>
    <submittedName>
        <fullName evidence="1">Uncharacterized protein</fullName>
    </submittedName>
</protein>
<accession>B1WSX6</accession>
<dbReference type="EMBL" id="CP000806">
    <property type="protein sequence ID" value="ACB50306.1"/>
    <property type="molecule type" value="Genomic_DNA"/>
</dbReference>
<dbReference type="Pfam" id="PF07505">
    <property type="entry name" value="DUF5131"/>
    <property type="match status" value="1"/>
</dbReference>
<dbReference type="AlphaFoldDB" id="B1WSX6"/>
<dbReference type="CDD" id="cd01335">
    <property type="entry name" value="Radical_SAM"/>
    <property type="match status" value="1"/>
</dbReference>
<dbReference type="KEGG" id="cyt:cce_0955"/>